<feature type="domain" description="NFACT RNA-binding" evidence="2">
    <location>
        <begin position="395"/>
        <end position="473"/>
    </location>
</feature>
<sequence>MNLAILQLVAQELNESLPGAFVNKIHQPLPREIVLRMRARGGGEKKLVLSADPQLGRIHLTSMKIPNPPRPPKFCAFLRAHFQGAIIDAISAAEDDRVVTICGSRGPSGDRSERRLILELLGRDSNIVLVDGLTGKIMNCLHHIPEKESGSRIVLPGMTYEPPPKRGRSAESLKPIPAQGELSPGITAGPNGKRKLTLCATPTDECFDSMNAAADELFTTKLGSILLDEFRREIGAPIKARIGSLERRLTKIEADQKRLRAFVERLHEGELLKANLKNARRGMTGMDVMDWDTGQNRTITLDPALSPIQNMERIFKKSSKGKRGEKAVRERLTVTLDEKRALEDLLFFVYEAADIAELEGIANELQSRKPAESRPFNSRHPVGREESNLFRSLHTPSGGTVLVGKSGKGNEFLIRKKARKGDLWFHVKGVAGAHVLLKEKKGEPPCNDDMEFAAGVAVHFSKGRDKGKVEVMIADVGDLGHPKGGIPGQVTVRSYRTILSEGISVDIA</sequence>
<dbReference type="PANTHER" id="PTHR15239:SF6">
    <property type="entry name" value="RIBOSOME QUALITY CONTROL COMPLEX SUBUNIT NEMF"/>
    <property type="match status" value="1"/>
</dbReference>
<dbReference type="InterPro" id="IPR051608">
    <property type="entry name" value="RQC_Subunit_NEMF"/>
</dbReference>
<dbReference type="EMBL" id="JACRDE010000294">
    <property type="protein sequence ID" value="MBI5249986.1"/>
    <property type="molecule type" value="Genomic_DNA"/>
</dbReference>
<reference evidence="3" key="1">
    <citation type="submission" date="2020-07" db="EMBL/GenBank/DDBJ databases">
        <title>Huge and variable diversity of episymbiotic CPR bacteria and DPANN archaea in groundwater ecosystems.</title>
        <authorList>
            <person name="He C.Y."/>
            <person name="Keren R."/>
            <person name="Whittaker M."/>
            <person name="Farag I.F."/>
            <person name="Doudna J."/>
            <person name="Cate J.H.D."/>
            <person name="Banfield J.F."/>
        </authorList>
    </citation>
    <scope>NUCLEOTIDE SEQUENCE</scope>
    <source>
        <strain evidence="3">NC_groundwater_1664_Pr3_B-0.1um_52_9</strain>
    </source>
</reference>
<organism evidence="3 4">
    <name type="scientific">Desulfomonile tiedjei</name>
    <dbReference type="NCBI Taxonomy" id="2358"/>
    <lineage>
        <taxon>Bacteria</taxon>
        <taxon>Pseudomonadati</taxon>
        <taxon>Thermodesulfobacteriota</taxon>
        <taxon>Desulfomonilia</taxon>
        <taxon>Desulfomonilales</taxon>
        <taxon>Desulfomonilaceae</taxon>
        <taxon>Desulfomonile</taxon>
    </lineage>
</organism>
<evidence type="ECO:0000313" key="3">
    <source>
        <dbReference type="EMBL" id="MBI5249986.1"/>
    </source>
</evidence>
<feature type="region of interest" description="Disordered" evidence="1">
    <location>
        <begin position="162"/>
        <end position="193"/>
    </location>
</feature>
<gene>
    <name evidence="3" type="ORF">HY912_10875</name>
</gene>
<dbReference type="Gene3D" id="2.30.310.10">
    <property type="entry name" value="ibrinogen binding protein from staphylococcus aureus domain"/>
    <property type="match status" value="1"/>
</dbReference>
<accession>A0A9D6V4T0</accession>
<dbReference type="GO" id="GO:0072344">
    <property type="term" value="P:rescue of stalled ribosome"/>
    <property type="evidence" value="ECO:0007669"/>
    <property type="project" value="TreeGrafter"/>
</dbReference>
<evidence type="ECO:0000313" key="4">
    <source>
        <dbReference type="Proteomes" id="UP000807825"/>
    </source>
</evidence>
<proteinExistence type="predicted"/>
<dbReference type="Proteomes" id="UP000807825">
    <property type="component" value="Unassembled WGS sequence"/>
</dbReference>
<evidence type="ECO:0000259" key="2">
    <source>
        <dbReference type="Pfam" id="PF05670"/>
    </source>
</evidence>
<dbReference type="PANTHER" id="PTHR15239">
    <property type="entry name" value="NUCLEAR EXPORT MEDIATOR FACTOR NEMF"/>
    <property type="match status" value="1"/>
</dbReference>
<comment type="caution">
    <text evidence="3">The sequence shown here is derived from an EMBL/GenBank/DDBJ whole genome shotgun (WGS) entry which is preliminary data.</text>
</comment>
<dbReference type="Pfam" id="PF05670">
    <property type="entry name" value="NFACT-R_1"/>
    <property type="match status" value="1"/>
</dbReference>
<dbReference type="GO" id="GO:1990112">
    <property type="term" value="C:RQC complex"/>
    <property type="evidence" value="ECO:0007669"/>
    <property type="project" value="TreeGrafter"/>
</dbReference>
<protein>
    <submittedName>
        <fullName evidence="3">NFACT family protein</fullName>
    </submittedName>
</protein>
<name>A0A9D6V4T0_9BACT</name>
<dbReference type="Pfam" id="PF05833">
    <property type="entry name" value="NFACT_N"/>
    <property type="match status" value="2"/>
</dbReference>
<dbReference type="AlphaFoldDB" id="A0A9D6V4T0"/>
<dbReference type="InterPro" id="IPR008532">
    <property type="entry name" value="NFACT_RNA-bd"/>
</dbReference>
<dbReference type="GO" id="GO:0043023">
    <property type="term" value="F:ribosomal large subunit binding"/>
    <property type="evidence" value="ECO:0007669"/>
    <property type="project" value="TreeGrafter"/>
</dbReference>
<evidence type="ECO:0000256" key="1">
    <source>
        <dbReference type="SAM" id="MobiDB-lite"/>
    </source>
</evidence>
<dbReference type="GO" id="GO:0000049">
    <property type="term" value="F:tRNA binding"/>
    <property type="evidence" value="ECO:0007669"/>
    <property type="project" value="TreeGrafter"/>
</dbReference>